<dbReference type="InterPro" id="IPR006685">
    <property type="entry name" value="MscS_channel_2nd"/>
</dbReference>
<dbReference type="PANTHER" id="PTHR30221">
    <property type="entry name" value="SMALL-CONDUCTANCE MECHANOSENSITIVE CHANNEL"/>
    <property type="match status" value="1"/>
</dbReference>
<evidence type="ECO:0000256" key="6">
    <source>
        <dbReference type="ARBA" id="ARBA00023136"/>
    </source>
</evidence>
<evidence type="ECO:0000256" key="8">
    <source>
        <dbReference type="SAM" id="Phobius"/>
    </source>
</evidence>
<gene>
    <name evidence="11" type="ORF">SAMN05216285_1169</name>
</gene>
<dbReference type="PANTHER" id="PTHR30221:SF20">
    <property type="entry name" value="SMALL-CONDUCTANCE MECHANOSENSITIVE CHANNEL"/>
    <property type="match status" value="1"/>
</dbReference>
<dbReference type="AlphaFoldDB" id="A0A1I0N011"/>
<dbReference type="SUPFAM" id="SSF82861">
    <property type="entry name" value="Mechanosensitive channel protein MscS (YggB), transmembrane region"/>
    <property type="match status" value="1"/>
</dbReference>
<feature type="transmembrane region" description="Helical" evidence="8">
    <location>
        <begin position="43"/>
        <end position="62"/>
    </location>
</feature>
<dbReference type="InterPro" id="IPR045275">
    <property type="entry name" value="MscS_archaea/bacteria_type"/>
</dbReference>
<evidence type="ECO:0000256" key="7">
    <source>
        <dbReference type="SAM" id="MobiDB-lite"/>
    </source>
</evidence>
<comment type="similarity">
    <text evidence="2">Belongs to the MscS (TC 1.A.23) family.</text>
</comment>
<reference evidence="12" key="1">
    <citation type="submission" date="2016-10" db="EMBL/GenBank/DDBJ databases">
        <authorList>
            <person name="Varghese N."/>
        </authorList>
    </citation>
    <scope>NUCLEOTIDE SEQUENCE [LARGE SCALE GENOMIC DNA]</scope>
    <source>
        <strain evidence="12">CGMCC 1.12284</strain>
    </source>
</reference>
<dbReference type="InterPro" id="IPR011014">
    <property type="entry name" value="MscS_channel_TM-2"/>
</dbReference>
<evidence type="ECO:0000259" key="10">
    <source>
        <dbReference type="Pfam" id="PF21082"/>
    </source>
</evidence>
<feature type="region of interest" description="Disordered" evidence="7">
    <location>
        <begin position="376"/>
        <end position="396"/>
    </location>
</feature>
<dbReference type="Proteomes" id="UP000183275">
    <property type="component" value="Unassembled WGS sequence"/>
</dbReference>
<proteinExistence type="inferred from homology"/>
<dbReference type="GO" id="GO:0005886">
    <property type="term" value="C:plasma membrane"/>
    <property type="evidence" value="ECO:0007669"/>
    <property type="project" value="UniProtKB-SubCell"/>
</dbReference>
<dbReference type="InterPro" id="IPR011066">
    <property type="entry name" value="MscS_channel_C_sf"/>
</dbReference>
<feature type="transmembrane region" description="Helical" evidence="8">
    <location>
        <begin position="83"/>
        <end position="101"/>
    </location>
</feature>
<dbReference type="STRING" id="1202768.SAMN05216285_1169"/>
<feature type="transmembrane region" description="Helical" evidence="8">
    <location>
        <begin position="121"/>
        <end position="141"/>
    </location>
</feature>
<protein>
    <submittedName>
        <fullName evidence="11">Mechanosensitive ion channel</fullName>
    </submittedName>
</protein>
<evidence type="ECO:0000313" key="12">
    <source>
        <dbReference type="Proteomes" id="UP000183275"/>
    </source>
</evidence>
<dbReference type="eggNOG" id="arCOG01568">
    <property type="taxonomic scope" value="Archaea"/>
</dbReference>
<dbReference type="Gene3D" id="3.30.70.100">
    <property type="match status" value="1"/>
</dbReference>
<feature type="domain" description="Mechanosensitive ion channel MscS" evidence="9">
    <location>
        <begin position="208"/>
        <end position="273"/>
    </location>
</feature>
<comment type="subcellular location">
    <subcellularLocation>
        <location evidence="1">Cell membrane</location>
        <topology evidence="1">Multi-pass membrane protein</topology>
    </subcellularLocation>
</comment>
<feature type="transmembrane region" description="Helical" evidence="8">
    <location>
        <begin position="161"/>
        <end position="184"/>
    </location>
</feature>
<dbReference type="SUPFAM" id="SSF50182">
    <property type="entry name" value="Sm-like ribonucleoproteins"/>
    <property type="match status" value="1"/>
</dbReference>
<evidence type="ECO:0000256" key="5">
    <source>
        <dbReference type="ARBA" id="ARBA00022989"/>
    </source>
</evidence>
<dbReference type="SUPFAM" id="SSF82689">
    <property type="entry name" value="Mechanosensitive channel protein MscS (YggB), C-terminal domain"/>
    <property type="match status" value="1"/>
</dbReference>
<dbReference type="InterPro" id="IPR010920">
    <property type="entry name" value="LSM_dom_sf"/>
</dbReference>
<organism evidence="11 12">
    <name type="scientific">Natrinema salifodinae</name>
    <dbReference type="NCBI Taxonomy" id="1202768"/>
    <lineage>
        <taxon>Archaea</taxon>
        <taxon>Methanobacteriati</taxon>
        <taxon>Methanobacteriota</taxon>
        <taxon>Stenosarchaea group</taxon>
        <taxon>Halobacteria</taxon>
        <taxon>Halobacteriales</taxon>
        <taxon>Natrialbaceae</taxon>
        <taxon>Natrinema</taxon>
    </lineage>
</organism>
<dbReference type="EMBL" id="FOIS01000002">
    <property type="protein sequence ID" value="SEV94083.1"/>
    <property type="molecule type" value="Genomic_DNA"/>
</dbReference>
<dbReference type="GO" id="GO:0008381">
    <property type="term" value="F:mechanosensitive monoatomic ion channel activity"/>
    <property type="evidence" value="ECO:0007669"/>
    <property type="project" value="InterPro"/>
</dbReference>
<keyword evidence="6 8" id="KW-0472">Membrane</keyword>
<sequence length="396" mass="43779">MRARYITDAAMVRLPSIVLSLQSPLRPDPILRLQELYFSSFETQVFATLFLIALLPLGAEVASHVRTRVRRRYGRQLAEASSVLVLAAVVVADVYAFSVVWHVTYMLRYTLDVMLIDRWLAARQLVSAAVAVTAYLAIRFVNRSIDKLAQTDAITKHQSEVAYHVTDICIVGFAGTILLSLWGIDLTNIFIGAGAITAVVALTARETLAAMLAGFILLFSRPFYVGDWIAIDETTGIVTDVTIFTTKIQTFGDRHVLVPNDQVTSSPLINYSRNDQLRVDVEVGVGYDTDLEHARAVVADAVADLEEIKNAPNPQVVATRFDDSAITLECRVWIGDPTMRRKLDAQTAVIEAIVDAFDREGIEIPYPQRVHAARDDPGFRVRSATPEETELGTATD</sequence>
<evidence type="ECO:0000256" key="4">
    <source>
        <dbReference type="ARBA" id="ARBA00022692"/>
    </source>
</evidence>
<evidence type="ECO:0000313" key="11">
    <source>
        <dbReference type="EMBL" id="SEV94083.1"/>
    </source>
</evidence>
<dbReference type="Gene3D" id="1.10.287.1260">
    <property type="match status" value="1"/>
</dbReference>
<dbReference type="Gene3D" id="2.30.30.60">
    <property type="match status" value="1"/>
</dbReference>
<evidence type="ECO:0000256" key="3">
    <source>
        <dbReference type="ARBA" id="ARBA00022475"/>
    </source>
</evidence>
<evidence type="ECO:0000256" key="2">
    <source>
        <dbReference type="ARBA" id="ARBA00008017"/>
    </source>
</evidence>
<name>A0A1I0N011_9EURY</name>
<accession>A0A1I0N011</accession>
<keyword evidence="5 8" id="KW-1133">Transmembrane helix</keyword>
<evidence type="ECO:0000256" key="1">
    <source>
        <dbReference type="ARBA" id="ARBA00004651"/>
    </source>
</evidence>
<feature type="transmembrane region" description="Helical" evidence="8">
    <location>
        <begin position="190"/>
        <end position="219"/>
    </location>
</feature>
<dbReference type="InterPro" id="IPR023408">
    <property type="entry name" value="MscS_beta-dom_sf"/>
</dbReference>
<dbReference type="InterPro" id="IPR049278">
    <property type="entry name" value="MS_channel_C"/>
</dbReference>
<keyword evidence="12" id="KW-1185">Reference proteome</keyword>
<keyword evidence="3" id="KW-1003">Cell membrane</keyword>
<feature type="domain" description="Mechanosensitive ion channel MscS C-terminal" evidence="10">
    <location>
        <begin position="279"/>
        <end position="364"/>
    </location>
</feature>
<dbReference type="Pfam" id="PF00924">
    <property type="entry name" value="MS_channel_2nd"/>
    <property type="match status" value="1"/>
</dbReference>
<evidence type="ECO:0000259" key="9">
    <source>
        <dbReference type="Pfam" id="PF00924"/>
    </source>
</evidence>
<keyword evidence="4 8" id="KW-0812">Transmembrane</keyword>
<dbReference type="Pfam" id="PF21082">
    <property type="entry name" value="MS_channel_3rd"/>
    <property type="match status" value="1"/>
</dbReference>